<keyword evidence="1" id="KW-0479">Metal-binding</keyword>
<dbReference type="Pfam" id="PF00498">
    <property type="entry name" value="FHA"/>
    <property type="match status" value="1"/>
</dbReference>
<dbReference type="InterPro" id="IPR013083">
    <property type="entry name" value="Znf_RING/FYVE/PHD"/>
</dbReference>
<dbReference type="CDD" id="cd16495">
    <property type="entry name" value="RING_CH-C4HC3_MARCH"/>
    <property type="match status" value="1"/>
</dbReference>
<feature type="domain" description="RING-CH-type" evidence="5">
    <location>
        <begin position="183"/>
        <end position="259"/>
    </location>
</feature>
<reference evidence="6" key="1">
    <citation type="submission" date="2021-09" db="EMBL/GenBank/DDBJ databases">
        <authorList>
            <consortium name="AG Swart"/>
            <person name="Singh M."/>
            <person name="Singh A."/>
            <person name="Seah K."/>
            <person name="Emmerich C."/>
        </authorList>
    </citation>
    <scope>NUCLEOTIDE SEQUENCE</scope>
    <source>
        <strain evidence="6">ATCC30299</strain>
    </source>
</reference>
<dbReference type="PROSITE" id="PS51292">
    <property type="entry name" value="ZF_RING_CH"/>
    <property type="match status" value="1"/>
</dbReference>
<keyword evidence="7" id="KW-1185">Reference proteome</keyword>
<dbReference type="PROSITE" id="PS50006">
    <property type="entry name" value="FHA_DOMAIN"/>
    <property type="match status" value="1"/>
</dbReference>
<organism evidence="6 7">
    <name type="scientific">Blepharisma stoltei</name>
    <dbReference type="NCBI Taxonomy" id="1481888"/>
    <lineage>
        <taxon>Eukaryota</taxon>
        <taxon>Sar</taxon>
        <taxon>Alveolata</taxon>
        <taxon>Ciliophora</taxon>
        <taxon>Postciliodesmatophora</taxon>
        <taxon>Heterotrichea</taxon>
        <taxon>Heterotrichida</taxon>
        <taxon>Blepharismidae</taxon>
        <taxon>Blepharisma</taxon>
    </lineage>
</organism>
<dbReference type="SUPFAM" id="SSF49879">
    <property type="entry name" value="SMAD/FHA domain"/>
    <property type="match status" value="1"/>
</dbReference>
<dbReference type="InterPro" id="IPR011016">
    <property type="entry name" value="Znf_RING-CH"/>
</dbReference>
<dbReference type="InterPro" id="IPR008984">
    <property type="entry name" value="SMAD_FHA_dom_sf"/>
</dbReference>
<keyword evidence="2" id="KW-0863">Zinc-finger</keyword>
<dbReference type="Proteomes" id="UP001162131">
    <property type="component" value="Unassembled WGS sequence"/>
</dbReference>
<accession>A0AAU9IXT9</accession>
<evidence type="ECO:0000259" key="4">
    <source>
        <dbReference type="PROSITE" id="PS50006"/>
    </source>
</evidence>
<proteinExistence type="predicted"/>
<dbReference type="AlphaFoldDB" id="A0AAU9IXT9"/>
<dbReference type="SUPFAM" id="SSF57850">
    <property type="entry name" value="RING/U-box"/>
    <property type="match status" value="1"/>
</dbReference>
<dbReference type="InterPro" id="IPR000253">
    <property type="entry name" value="FHA_dom"/>
</dbReference>
<dbReference type="SMART" id="SM00744">
    <property type="entry name" value="RINGv"/>
    <property type="match status" value="1"/>
</dbReference>
<evidence type="ECO:0000256" key="3">
    <source>
        <dbReference type="ARBA" id="ARBA00022833"/>
    </source>
</evidence>
<dbReference type="PANTHER" id="PTHR46210">
    <property type="entry name" value="FHA DOMAIN-CONTAINING PROTEIN"/>
    <property type="match status" value="1"/>
</dbReference>
<evidence type="ECO:0000256" key="2">
    <source>
        <dbReference type="ARBA" id="ARBA00022771"/>
    </source>
</evidence>
<dbReference type="CDD" id="cd00060">
    <property type="entry name" value="FHA"/>
    <property type="match status" value="1"/>
</dbReference>
<sequence>MSSISVELQVSTWNRDSHGLFDYEAKNLAKKSSKIVSPCWVIRSQDTITTPPIEDELKLPEENSKVLAMVTQIGPNFVLNRPNQGQKQNDQIFEKMWLVVSSIKGNKGQKGYKLSEGDIIRIGRIMLRVNEINGSRDTSTNTHGELRCNQIYNGGLGSHKRTTITEEPLNVEIASEGANQTSENAEEKAQCRICLMETASEEDPLIAPCKCSGTMGQIHLNCLQHWLTSKITIREVSNSKSYSWKTLECELCKMKYPDKLCVKGVNYDLLGFEKPDSNYIILENLNKDRSNLRTIHVITMQNKNNIRLGRGHDSDIRITDISVSRNHATIRNSKIGLILEDNESKFGTLVQIKKPIFLDIGSSIAVQCGRSVMAVTLKKNWSLFSCFGSCSKAEEAEIPEIEHSVREITDESEPRDSSS</sequence>
<dbReference type="Gene3D" id="2.60.200.20">
    <property type="match status" value="1"/>
</dbReference>
<keyword evidence="3" id="KW-0862">Zinc</keyword>
<evidence type="ECO:0000313" key="7">
    <source>
        <dbReference type="Proteomes" id="UP001162131"/>
    </source>
</evidence>
<gene>
    <name evidence="6" type="ORF">BSTOLATCC_MIC15523</name>
</gene>
<dbReference type="GO" id="GO:0008270">
    <property type="term" value="F:zinc ion binding"/>
    <property type="evidence" value="ECO:0007669"/>
    <property type="project" value="UniProtKB-KW"/>
</dbReference>
<dbReference type="SMART" id="SM00240">
    <property type="entry name" value="FHA"/>
    <property type="match status" value="1"/>
</dbReference>
<dbReference type="Gene3D" id="3.30.40.10">
    <property type="entry name" value="Zinc/RING finger domain, C3HC4 (zinc finger)"/>
    <property type="match status" value="1"/>
</dbReference>
<feature type="domain" description="FHA" evidence="4">
    <location>
        <begin position="306"/>
        <end position="355"/>
    </location>
</feature>
<evidence type="ECO:0000256" key="1">
    <source>
        <dbReference type="ARBA" id="ARBA00022723"/>
    </source>
</evidence>
<evidence type="ECO:0000259" key="5">
    <source>
        <dbReference type="PROSITE" id="PS51292"/>
    </source>
</evidence>
<dbReference type="EMBL" id="CAJZBQ010000015">
    <property type="protein sequence ID" value="CAG9316080.1"/>
    <property type="molecule type" value="Genomic_DNA"/>
</dbReference>
<name>A0AAU9IXT9_9CILI</name>
<dbReference type="Pfam" id="PF12906">
    <property type="entry name" value="RINGv"/>
    <property type="match status" value="1"/>
</dbReference>
<protein>
    <submittedName>
        <fullName evidence="6">Uncharacterized protein</fullName>
    </submittedName>
</protein>
<evidence type="ECO:0000313" key="6">
    <source>
        <dbReference type="EMBL" id="CAG9316080.1"/>
    </source>
</evidence>
<dbReference type="PANTHER" id="PTHR46210:SF1">
    <property type="entry name" value="FHA DOMAIN-CONTAINING PROTEIN"/>
    <property type="match status" value="1"/>
</dbReference>
<comment type="caution">
    <text evidence="6">The sequence shown here is derived from an EMBL/GenBank/DDBJ whole genome shotgun (WGS) entry which is preliminary data.</text>
</comment>